<feature type="chain" id="PRO_5039604265" description="PepSY domain-containing protein" evidence="2">
    <location>
        <begin position="31"/>
        <end position="198"/>
    </location>
</feature>
<feature type="compositionally biased region" description="Low complexity" evidence="1">
    <location>
        <begin position="36"/>
        <end position="70"/>
    </location>
</feature>
<protein>
    <recommendedName>
        <fullName evidence="5">PepSY domain-containing protein</fullName>
    </recommendedName>
</protein>
<proteinExistence type="predicted"/>
<dbReference type="AlphaFoldDB" id="A0A1B7LV11"/>
<dbReference type="STRING" id="1837282.A6F49_01745"/>
<organism evidence="3 4">
    <name type="scientific">Enteractinococcus helveticum</name>
    <dbReference type="NCBI Taxonomy" id="1837282"/>
    <lineage>
        <taxon>Bacteria</taxon>
        <taxon>Bacillati</taxon>
        <taxon>Actinomycetota</taxon>
        <taxon>Actinomycetes</taxon>
        <taxon>Micrococcales</taxon>
        <taxon>Micrococcaceae</taxon>
    </lineage>
</organism>
<evidence type="ECO:0000256" key="2">
    <source>
        <dbReference type="SAM" id="SignalP"/>
    </source>
</evidence>
<reference evidence="3 4" key="1">
    <citation type="submission" date="2016-04" db="EMBL/GenBank/DDBJ databases">
        <title>First whole genome shotgun sequence of the bacterium Enteractinococcus sp. strain UASWS1574.</title>
        <authorList>
            <person name="Crovadore J."/>
            <person name="Chablais R."/>
            <person name="Lefort F."/>
        </authorList>
    </citation>
    <scope>NUCLEOTIDE SEQUENCE [LARGE SCALE GENOMIC DNA]</scope>
    <source>
        <strain evidence="3 4">UASWS1574</strain>
    </source>
</reference>
<evidence type="ECO:0000313" key="3">
    <source>
        <dbReference type="EMBL" id="OAV51832.1"/>
    </source>
</evidence>
<dbReference type="OrthoDB" id="4415534at2"/>
<accession>A0A1B7LV11</accession>
<keyword evidence="4" id="KW-1185">Reference proteome</keyword>
<dbReference type="Gene3D" id="3.10.450.40">
    <property type="match status" value="1"/>
</dbReference>
<dbReference type="Proteomes" id="UP000078292">
    <property type="component" value="Unassembled WGS sequence"/>
</dbReference>
<keyword evidence="2" id="KW-0732">Signal</keyword>
<evidence type="ECO:0000256" key="1">
    <source>
        <dbReference type="SAM" id="MobiDB-lite"/>
    </source>
</evidence>
<evidence type="ECO:0008006" key="5">
    <source>
        <dbReference type="Google" id="ProtNLM"/>
    </source>
</evidence>
<dbReference type="EMBL" id="LXEY01000114">
    <property type="protein sequence ID" value="OAV51832.1"/>
    <property type="molecule type" value="Genomic_DNA"/>
</dbReference>
<comment type="caution">
    <text evidence="3">The sequence shown here is derived from an EMBL/GenBank/DDBJ whole genome shotgun (WGS) entry which is preliminary data.</text>
</comment>
<dbReference type="RefSeq" id="WP_043055628.1">
    <property type="nucleotide sequence ID" value="NZ_LXEY01000114.1"/>
</dbReference>
<evidence type="ECO:0000313" key="4">
    <source>
        <dbReference type="Proteomes" id="UP000078292"/>
    </source>
</evidence>
<gene>
    <name evidence="3" type="ORF">A6F49_01745</name>
</gene>
<feature type="region of interest" description="Disordered" evidence="1">
    <location>
        <begin position="31"/>
        <end position="75"/>
    </location>
</feature>
<feature type="signal peptide" evidence="2">
    <location>
        <begin position="1"/>
        <end position="30"/>
    </location>
</feature>
<dbReference type="PROSITE" id="PS51257">
    <property type="entry name" value="PROKAR_LIPOPROTEIN"/>
    <property type="match status" value="1"/>
</dbReference>
<sequence>MFKDSNATRTKLFGGLAGVAALVLFSACSADDSAEQTPADQDTQTHTTQGTQTPEETTEDTQTADATDGTQGSGNDAVFDVIDAVEAEYDGGFIVDIDRDDNGSSYDVDVVVGNEVIELDVTPDGNISVDERESEDDKVAKAERATVTVTDALNEAFNQHADATLDQIDLDEDDGSLRWEVELDGTDGSDIELDIPAT</sequence>
<name>A0A1B7LV11_9MICC</name>